<sequence>MNEQILYLSLPILALLTFLYLAFPPRTRTGTSLPLPPGPPAHWLPGIGSPWTTTYAPRLFAKWTEEYGPVFALRRGWRDVYVVIGRWKAAQEIMEREGGALADRPSHVAAGEVLSGGMRIVTMGSGERLVRLRRLLHAVLQPKLAASYEPLQTQHSHALILDILADPAHHQLHARRYAAAVILALTYGKTSPTHYDDAEVVAVRTCLGRLGSTMRHGAWRVDARGFGWLRWVPGYLGELRGWHREERALFEGQLEEARRRMDEGDETPCLVRHMLEHQAEFRIADEELAYVAGSMFGAGSETTASAVTIAIMAATLHPDAQTKVQEELDAVVGRERAPTFEDRPNLPQTVAFMLEAFRWRPVSVGGFAHRATRDVIWSGYRIPEGAVVIANHWAIAHDPEVYPEPEKFDPQRWIDEEGRVREEDRRFCTYGFGRRVCPGNHVANRSVFINTALILWAFRLRENPTAPIDSMAFSDASNMHADPFEVVFENRIEEGEMKRILGEV</sequence>
<dbReference type="GeneID" id="19200115"/>
<dbReference type="GO" id="GO:0005506">
    <property type="term" value="F:iron ion binding"/>
    <property type="evidence" value="ECO:0007669"/>
    <property type="project" value="InterPro"/>
</dbReference>
<evidence type="ECO:0000256" key="7">
    <source>
        <dbReference type="ARBA" id="ARBA00023004"/>
    </source>
</evidence>
<keyword evidence="10" id="KW-1133">Transmembrane helix</keyword>
<comment type="cofactor">
    <cofactor evidence="1 9">
        <name>heme</name>
        <dbReference type="ChEBI" id="CHEBI:30413"/>
    </cofactor>
</comment>
<keyword evidence="5 9" id="KW-0479">Metal-binding</keyword>
<name>A0A5M3MIY9_CONPW</name>
<dbReference type="CDD" id="cd11065">
    <property type="entry name" value="CYP64-like"/>
    <property type="match status" value="1"/>
</dbReference>
<evidence type="ECO:0000256" key="4">
    <source>
        <dbReference type="ARBA" id="ARBA00022617"/>
    </source>
</evidence>
<comment type="pathway">
    <text evidence="2">Secondary metabolite biosynthesis.</text>
</comment>
<dbReference type="InterPro" id="IPR050364">
    <property type="entry name" value="Cytochrome_P450_fung"/>
</dbReference>
<organism evidence="11 12">
    <name type="scientific">Coniophora puteana (strain RWD-64-598)</name>
    <name type="common">Brown rot fungus</name>
    <dbReference type="NCBI Taxonomy" id="741705"/>
    <lineage>
        <taxon>Eukaryota</taxon>
        <taxon>Fungi</taxon>
        <taxon>Dikarya</taxon>
        <taxon>Basidiomycota</taxon>
        <taxon>Agaricomycotina</taxon>
        <taxon>Agaricomycetes</taxon>
        <taxon>Agaricomycetidae</taxon>
        <taxon>Boletales</taxon>
        <taxon>Coniophorineae</taxon>
        <taxon>Coniophoraceae</taxon>
        <taxon>Coniophora</taxon>
    </lineage>
</organism>
<dbReference type="PRINTS" id="PR00463">
    <property type="entry name" value="EP450I"/>
</dbReference>
<dbReference type="GO" id="GO:0004497">
    <property type="term" value="F:monooxygenase activity"/>
    <property type="evidence" value="ECO:0007669"/>
    <property type="project" value="UniProtKB-KW"/>
</dbReference>
<gene>
    <name evidence="11" type="ORF">CONPUDRAFT_128357</name>
</gene>
<evidence type="ECO:0000256" key="1">
    <source>
        <dbReference type="ARBA" id="ARBA00001971"/>
    </source>
</evidence>
<evidence type="ECO:0000256" key="5">
    <source>
        <dbReference type="ARBA" id="ARBA00022723"/>
    </source>
</evidence>
<feature type="transmembrane region" description="Helical" evidence="10">
    <location>
        <begin position="6"/>
        <end position="23"/>
    </location>
</feature>
<evidence type="ECO:0000313" key="11">
    <source>
        <dbReference type="EMBL" id="EIW78754.1"/>
    </source>
</evidence>
<evidence type="ECO:0000313" key="12">
    <source>
        <dbReference type="Proteomes" id="UP000053558"/>
    </source>
</evidence>
<dbReference type="Pfam" id="PF00067">
    <property type="entry name" value="p450"/>
    <property type="match status" value="1"/>
</dbReference>
<evidence type="ECO:0008006" key="13">
    <source>
        <dbReference type="Google" id="ProtNLM"/>
    </source>
</evidence>
<dbReference type="PANTHER" id="PTHR46300">
    <property type="entry name" value="P450, PUTATIVE (EUROFUNG)-RELATED-RELATED"/>
    <property type="match status" value="1"/>
</dbReference>
<evidence type="ECO:0000256" key="9">
    <source>
        <dbReference type="PIRSR" id="PIRSR602401-1"/>
    </source>
</evidence>
<keyword evidence="8" id="KW-0503">Monooxygenase</keyword>
<evidence type="ECO:0000256" key="6">
    <source>
        <dbReference type="ARBA" id="ARBA00023002"/>
    </source>
</evidence>
<dbReference type="OrthoDB" id="2789670at2759"/>
<dbReference type="KEGG" id="cput:CONPUDRAFT_128357"/>
<dbReference type="InterPro" id="IPR001128">
    <property type="entry name" value="Cyt_P450"/>
</dbReference>
<protein>
    <recommendedName>
        <fullName evidence="13">Cytochrome P450</fullName>
    </recommendedName>
</protein>
<dbReference type="SUPFAM" id="SSF48264">
    <property type="entry name" value="Cytochrome P450"/>
    <property type="match status" value="1"/>
</dbReference>
<dbReference type="InterPro" id="IPR036396">
    <property type="entry name" value="Cyt_P450_sf"/>
</dbReference>
<evidence type="ECO:0000256" key="3">
    <source>
        <dbReference type="ARBA" id="ARBA00010617"/>
    </source>
</evidence>
<dbReference type="Proteomes" id="UP000053558">
    <property type="component" value="Unassembled WGS sequence"/>
</dbReference>
<dbReference type="GO" id="GO:0016705">
    <property type="term" value="F:oxidoreductase activity, acting on paired donors, with incorporation or reduction of molecular oxygen"/>
    <property type="evidence" value="ECO:0007669"/>
    <property type="project" value="InterPro"/>
</dbReference>
<keyword evidence="4 9" id="KW-0349">Heme</keyword>
<keyword evidence="12" id="KW-1185">Reference proteome</keyword>
<keyword evidence="10" id="KW-0812">Transmembrane</keyword>
<evidence type="ECO:0000256" key="10">
    <source>
        <dbReference type="SAM" id="Phobius"/>
    </source>
</evidence>
<dbReference type="PANTHER" id="PTHR46300:SF1">
    <property type="entry name" value="P450, PUTATIVE (EUROFUNG)-RELATED"/>
    <property type="match status" value="1"/>
</dbReference>
<evidence type="ECO:0000256" key="8">
    <source>
        <dbReference type="ARBA" id="ARBA00023033"/>
    </source>
</evidence>
<accession>A0A5M3MIY9</accession>
<dbReference type="GO" id="GO:0020037">
    <property type="term" value="F:heme binding"/>
    <property type="evidence" value="ECO:0007669"/>
    <property type="project" value="InterPro"/>
</dbReference>
<dbReference type="EMBL" id="JH711582">
    <property type="protein sequence ID" value="EIW78754.1"/>
    <property type="molecule type" value="Genomic_DNA"/>
</dbReference>
<keyword evidence="7 9" id="KW-0408">Iron</keyword>
<comment type="caution">
    <text evidence="11">The sequence shown here is derived from an EMBL/GenBank/DDBJ whole genome shotgun (WGS) entry which is preliminary data.</text>
</comment>
<keyword evidence="6" id="KW-0560">Oxidoreductase</keyword>
<comment type="similarity">
    <text evidence="3">Belongs to the cytochrome P450 family.</text>
</comment>
<keyword evidence="10" id="KW-0472">Membrane</keyword>
<proteinExistence type="inferred from homology"/>
<dbReference type="Gene3D" id="1.10.630.10">
    <property type="entry name" value="Cytochrome P450"/>
    <property type="match status" value="1"/>
</dbReference>
<dbReference type="AlphaFoldDB" id="A0A5M3MIY9"/>
<dbReference type="RefSeq" id="XP_007771723.1">
    <property type="nucleotide sequence ID" value="XM_007773533.1"/>
</dbReference>
<dbReference type="InterPro" id="IPR002401">
    <property type="entry name" value="Cyt_P450_E_grp-I"/>
</dbReference>
<reference evidence="12" key="1">
    <citation type="journal article" date="2012" name="Science">
        <title>The Paleozoic origin of enzymatic lignin decomposition reconstructed from 31 fungal genomes.</title>
        <authorList>
            <person name="Floudas D."/>
            <person name="Binder M."/>
            <person name="Riley R."/>
            <person name="Barry K."/>
            <person name="Blanchette R.A."/>
            <person name="Henrissat B."/>
            <person name="Martinez A.T."/>
            <person name="Otillar R."/>
            <person name="Spatafora J.W."/>
            <person name="Yadav J.S."/>
            <person name="Aerts A."/>
            <person name="Benoit I."/>
            <person name="Boyd A."/>
            <person name="Carlson A."/>
            <person name="Copeland A."/>
            <person name="Coutinho P.M."/>
            <person name="de Vries R.P."/>
            <person name="Ferreira P."/>
            <person name="Findley K."/>
            <person name="Foster B."/>
            <person name="Gaskell J."/>
            <person name="Glotzer D."/>
            <person name="Gorecki P."/>
            <person name="Heitman J."/>
            <person name="Hesse C."/>
            <person name="Hori C."/>
            <person name="Igarashi K."/>
            <person name="Jurgens J.A."/>
            <person name="Kallen N."/>
            <person name="Kersten P."/>
            <person name="Kohler A."/>
            <person name="Kuees U."/>
            <person name="Kumar T.K.A."/>
            <person name="Kuo A."/>
            <person name="LaButti K."/>
            <person name="Larrondo L.F."/>
            <person name="Lindquist E."/>
            <person name="Ling A."/>
            <person name="Lombard V."/>
            <person name="Lucas S."/>
            <person name="Lundell T."/>
            <person name="Martin R."/>
            <person name="McLaughlin D.J."/>
            <person name="Morgenstern I."/>
            <person name="Morin E."/>
            <person name="Murat C."/>
            <person name="Nagy L.G."/>
            <person name="Nolan M."/>
            <person name="Ohm R.A."/>
            <person name="Patyshakuliyeva A."/>
            <person name="Rokas A."/>
            <person name="Ruiz-Duenas F.J."/>
            <person name="Sabat G."/>
            <person name="Salamov A."/>
            <person name="Samejima M."/>
            <person name="Schmutz J."/>
            <person name="Slot J.C."/>
            <person name="St John F."/>
            <person name="Stenlid J."/>
            <person name="Sun H."/>
            <person name="Sun S."/>
            <person name="Syed K."/>
            <person name="Tsang A."/>
            <person name="Wiebenga A."/>
            <person name="Young D."/>
            <person name="Pisabarro A."/>
            <person name="Eastwood D.C."/>
            <person name="Martin F."/>
            <person name="Cullen D."/>
            <person name="Grigoriev I.V."/>
            <person name="Hibbett D.S."/>
        </authorList>
    </citation>
    <scope>NUCLEOTIDE SEQUENCE [LARGE SCALE GENOMIC DNA]</scope>
    <source>
        <strain evidence="12">RWD-64-598 SS2</strain>
    </source>
</reference>
<evidence type="ECO:0000256" key="2">
    <source>
        <dbReference type="ARBA" id="ARBA00005179"/>
    </source>
</evidence>
<feature type="binding site" description="axial binding residue" evidence="9">
    <location>
        <position position="437"/>
    </location>
    <ligand>
        <name>heme</name>
        <dbReference type="ChEBI" id="CHEBI:30413"/>
    </ligand>
    <ligandPart>
        <name>Fe</name>
        <dbReference type="ChEBI" id="CHEBI:18248"/>
    </ligandPart>
</feature>